<dbReference type="InterPro" id="IPR010982">
    <property type="entry name" value="Lambda_DNA-bd_dom_sf"/>
</dbReference>
<protein>
    <submittedName>
        <fullName evidence="2">Helix-turn-helix</fullName>
    </submittedName>
</protein>
<reference evidence="2 3" key="1">
    <citation type="submission" date="2016-11" db="EMBL/GenBank/DDBJ databases">
        <authorList>
            <person name="Jaros S."/>
            <person name="Januszkiewicz K."/>
            <person name="Wedrychowicz H."/>
        </authorList>
    </citation>
    <scope>NUCLEOTIDE SEQUENCE [LARGE SCALE GENOMIC DNA]</scope>
    <source>
        <strain evidence="2 3">DSM 15970</strain>
    </source>
</reference>
<keyword evidence="3" id="KW-1185">Reference proteome</keyword>
<accession>A0A1M6LS65</accession>
<dbReference type="OrthoDB" id="9812495at2"/>
<dbReference type="GO" id="GO:0003677">
    <property type="term" value="F:DNA binding"/>
    <property type="evidence" value="ECO:0007669"/>
    <property type="project" value="InterPro"/>
</dbReference>
<evidence type="ECO:0000313" key="2">
    <source>
        <dbReference type="EMBL" id="SHJ74098.1"/>
    </source>
</evidence>
<dbReference type="SUPFAM" id="SSF47413">
    <property type="entry name" value="lambda repressor-like DNA-binding domains"/>
    <property type="match status" value="1"/>
</dbReference>
<organism evidence="2 3">
    <name type="scientific">Parasporobacterium paucivorans DSM 15970</name>
    <dbReference type="NCBI Taxonomy" id="1122934"/>
    <lineage>
        <taxon>Bacteria</taxon>
        <taxon>Bacillati</taxon>
        <taxon>Bacillota</taxon>
        <taxon>Clostridia</taxon>
        <taxon>Lachnospirales</taxon>
        <taxon>Lachnospiraceae</taxon>
        <taxon>Parasporobacterium</taxon>
    </lineage>
</organism>
<dbReference type="STRING" id="1122934.SAMN02745691_02443"/>
<proteinExistence type="predicted"/>
<feature type="domain" description="HTH cro/C1-type" evidence="1">
    <location>
        <begin position="41"/>
        <end position="70"/>
    </location>
</feature>
<dbReference type="CDD" id="cd00093">
    <property type="entry name" value="HTH_XRE"/>
    <property type="match status" value="1"/>
</dbReference>
<evidence type="ECO:0000313" key="3">
    <source>
        <dbReference type="Proteomes" id="UP000184342"/>
    </source>
</evidence>
<evidence type="ECO:0000259" key="1">
    <source>
        <dbReference type="PROSITE" id="PS50943"/>
    </source>
</evidence>
<gene>
    <name evidence="2" type="ORF">SAMN02745691_02443</name>
</gene>
<sequence>MQYPNIDIRQTGILLETIIRSSGYSVKYIQEYLHLSCPQPIYRWFKGKILPSLDHMYALSILLGVHTDELIVPQKQNFLVRFMELSKDSATKRCLSYYYKLYQVA</sequence>
<dbReference type="AlphaFoldDB" id="A0A1M6LS65"/>
<dbReference type="PROSITE" id="PS50943">
    <property type="entry name" value="HTH_CROC1"/>
    <property type="match status" value="1"/>
</dbReference>
<name>A0A1M6LS65_9FIRM</name>
<dbReference type="EMBL" id="FQYT01000045">
    <property type="protein sequence ID" value="SHJ74098.1"/>
    <property type="molecule type" value="Genomic_DNA"/>
</dbReference>
<dbReference type="Proteomes" id="UP000184342">
    <property type="component" value="Unassembled WGS sequence"/>
</dbReference>
<dbReference type="InterPro" id="IPR001387">
    <property type="entry name" value="Cro/C1-type_HTH"/>
</dbReference>